<dbReference type="InterPro" id="IPR001469">
    <property type="entry name" value="ATP_synth_F1_dsu/esu"/>
</dbReference>
<dbReference type="PANTHER" id="PTHR13822">
    <property type="entry name" value="ATP SYNTHASE DELTA/EPSILON CHAIN"/>
    <property type="match status" value="1"/>
</dbReference>
<proteinExistence type="inferred from homology"/>
<dbReference type="InterPro" id="IPR020546">
    <property type="entry name" value="ATP_synth_F1_dsu/esu_N"/>
</dbReference>
<evidence type="ECO:0000256" key="1">
    <source>
        <dbReference type="ARBA" id="ARBA00004184"/>
    </source>
</evidence>
<sequence>MFSLKVVTPNSTFYEDQVDMAIFRTTVGDRAILKGHIPIVAGIKEGKLRIKKDGGRFRTADIGRGFVTVNSDTETVILIESAAWCEDEV</sequence>
<keyword evidence="3" id="KW-0813">Transport</keyword>
<keyword evidence="7" id="KW-0066">ATP synthesis</keyword>
<dbReference type="RefSeq" id="WP_007789617.1">
    <property type="nucleotide sequence ID" value="NZ_ADGQ01000056.1"/>
</dbReference>
<dbReference type="GeneID" id="84800773"/>
<comment type="caution">
    <text evidence="9">The sequence shown here is derived from an EMBL/GenBank/DDBJ whole genome shotgun (WGS) entry which is preliminary data.</text>
</comment>
<dbReference type="Pfam" id="PF02823">
    <property type="entry name" value="ATP-synt_DE_N"/>
    <property type="match status" value="1"/>
</dbReference>
<dbReference type="AlphaFoldDB" id="E0E3D4"/>
<comment type="similarity">
    <text evidence="2">Belongs to the ATPase epsilon chain family.</text>
</comment>
<keyword evidence="4" id="KW-0406">Ion transport</keyword>
<dbReference type="PANTHER" id="PTHR13822:SF10">
    <property type="entry name" value="ATP SYNTHASE EPSILON CHAIN, CHLOROPLASTIC"/>
    <property type="match status" value="1"/>
</dbReference>
<keyword evidence="10" id="KW-1185">Reference proteome</keyword>
<dbReference type="GO" id="GO:0046933">
    <property type="term" value="F:proton-transporting ATP synthase activity, rotational mechanism"/>
    <property type="evidence" value="ECO:0007669"/>
    <property type="project" value="InterPro"/>
</dbReference>
<dbReference type="OrthoDB" id="9804110at2"/>
<dbReference type="GO" id="GO:0012505">
    <property type="term" value="C:endomembrane system"/>
    <property type="evidence" value="ECO:0007669"/>
    <property type="project" value="UniProtKB-SubCell"/>
</dbReference>
<dbReference type="EMBL" id="ADGQ01000056">
    <property type="protein sequence ID" value="EFM64566.1"/>
    <property type="molecule type" value="Genomic_DNA"/>
</dbReference>
<dbReference type="STRING" id="596315.HMPREF0634_1548"/>
<dbReference type="Gene3D" id="2.60.15.10">
    <property type="entry name" value="F0F1 ATP synthase delta/epsilon subunit, N-terminal"/>
    <property type="match status" value="1"/>
</dbReference>
<comment type="subcellular location">
    <subcellularLocation>
        <location evidence="1">Endomembrane system</location>
        <topology evidence="1">Peripheral membrane protein</topology>
    </subcellularLocation>
</comment>
<evidence type="ECO:0000256" key="4">
    <source>
        <dbReference type="ARBA" id="ARBA00023065"/>
    </source>
</evidence>
<evidence type="ECO:0000259" key="8">
    <source>
        <dbReference type="Pfam" id="PF02823"/>
    </source>
</evidence>
<evidence type="ECO:0000256" key="3">
    <source>
        <dbReference type="ARBA" id="ARBA00022448"/>
    </source>
</evidence>
<dbReference type="eggNOG" id="COG0355">
    <property type="taxonomic scope" value="Bacteria"/>
</dbReference>
<organism evidence="9 10">
    <name type="scientific">Peptostreptococcus stomatis DSM 17678</name>
    <dbReference type="NCBI Taxonomy" id="596315"/>
    <lineage>
        <taxon>Bacteria</taxon>
        <taxon>Bacillati</taxon>
        <taxon>Bacillota</taxon>
        <taxon>Clostridia</taxon>
        <taxon>Peptostreptococcales</taxon>
        <taxon>Peptostreptococcaceae</taxon>
        <taxon>Peptostreptococcus</taxon>
    </lineage>
</organism>
<dbReference type="CDD" id="cd12152">
    <property type="entry name" value="F1-ATPase_delta"/>
    <property type="match status" value="1"/>
</dbReference>
<evidence type="ECO:0000313" key="10">
    <source>
        <dbReference type="Proteomes" id="UP000003244"/>
    </source>
</evidence>
<reference evidence="9 10" key="1">
    <citation type="submission" date="2010-08" db="EMBL/GenBank/DDBJ databases">
        <authorList>
            <person name="Harkins D.M."/>
            <person name="Madupu R."/>
            <person name="Durkin A.S."/>
            <person name="Torralba M."/>
            <person name="Methe B."/>
            <person name="Sutton G.G."/>
            <person name="Nelson K.E."/>
        </authorList>
    </citation>
    <scope>NUCLEOTIDE SEQUENCE [LARGE SCALE GENOMIC DNA]</scope>
    <source>
        <strain evidence="9 10">DSM 17678</strain>
    </source>
</reference>
<accession>E0E3D4</accession>
<keyword evidence="6" id="KW-0139">CF(1)</keyword>
<dbReference type="Proteomes" id="UP000003244">
    <property type="component" value="Unassembled WGS sequence"/>
</dbReference>
<evidence type="ECO:0000256" key="5">
    <source>
        <dbReference type="ARBA" id="ARBA00023136"/>
    </source>
</evidence>
<evidence type="ECO:0000256" key="7">
    <source>
        <dbReference type="ARBA" id="ARBA00023310"/>
    </source>
</evidence>
<keyword evidence="5" id="KW-0472">Membrane</keyword>
<dbReference type="SUPFAM" id="SSF51344">
    <property type="entry name" value="Epsilon subunit of F1F0-ATP synthase N-terminal domain"/>
    <property type="match status" value="1"/>
</dbReference>
<gene>
    <name evidence="9" type="ORF">HMPREF0634_1548</name>
</gene>
<dbReference type="GO" id="GO:0045259">
    <property type="term" value="C:proton-transporting ATP synthase complex"/>
    <property type="evidence" value="ECO:0007669"/>
    <property type="project" value="UniProtKB-KW"/>
</dbReference>
<evidence type="ECO:0000313" key="9">
    <source>
        <dbReference type="EMBL" id="EFM64566.1"/>
    </source>
</evidence>
<feature type="domain" description="ATP synthase F1 complex delta/epsilon subunit N-terminal" evidence="8">
    <location>
        <begin position="2"/>
        <end position="81"/>
    </location>
</feature>
<protein>
    <submittedName>
        <fullName evidence="9">ATP synthase, delta/epsilon subunit, beta-sandwich domain protein</fullName>
    </submittedName>
</protein>
<name>E0E3D4_9FIRM</name>
<evidence type="ECO:0000256" key="6">
    <source>
        <dbReference type="ARBA" id="ARBA00023196"/>
    </source>
</evidence>
<evidence type="ECO:0000256" key="2">
    <source>
        <dbReference type="ARBA" id="ARBA00005712"/>
    </source>
</evidence>
<dbReference type="InterPro" id="IPR036771">
    <property type="entry name" value="ATPsynth_dsu/esu_N"/>
</dbReference>